<reference evidence="12 13" key="1">
    <citation type="journal article" date="2023" name="BMC Biol.">
        <title>The compact genome of the sponge Oopsacas minuta (Hexactinellida) is lacking key metazoan core genes.</title>
        <authorList>
            <person name="Santini S."/>
            <person name="Schenkelaars Q."/>
            <person name="Jourda C."/>
            <person name="Duchesne M."/>
            <person name="Belahbib H."/>
            <person name="Rocher C."/>
            <person name="Selva M."/>
            <person name="Riesgo A."/>
            <person name="Vervoort M."/>
            <person name="Leys S.P."/>
            <person name="Kodjabachian L."/>
            <person name="Le Bivic A."/>
            <person name="Borchiellini C."/>
            <person name="Claverie J.M."/>
            <person name="Renard E."/>
        </authorList>
    </citation>
    <scope>NUCLEOTIDE SEQUENCE [LARGE SCALE GENOMIC DNA]</scope>
    <source>
        <strain evidence="12">SPO-2</strain>
    </source>
</reference>
<evidence type="ECO:0000256" key="1">
    <source>
        <dbReference type="ARBA" id="ARBA00004173"/>
    </source>
</evidence>
<dbReference type="GO" id="GO:0006428">
    <property type="term" value="P:isoleucyl-tRNA aminoacylation"/>
    <property type="evidence" value="ECO:0007669"/>
    <property type="project" value="TreeGrafter"/>
</dbReference>
<comment type="caution">
    <text evidence="12">The sequence shown here is derived from an EMBL/GenBank/DDBJ whole genome shotgun (WGS) entry which is preliminary data.</text>
</comment>
<dbReference type="InterPro" id="IPR002300">
    <property type="entry name" value="aa-tRNA-synth_Ia"/>
</dbReference>
<keyword evidence="7" id="KW-0648">Protein biosynthesis</keyword>
<comment type="catalytic activity">
    <reaction evidence="10">
        <text>tRNA(Ile) + L-isoleucine + ATP = L-isoleucyl-tRNA(Ile) + AMP + diphosphate</text>
        <dbReference type="Rhea" id="RHEA:11060"/>
        <dbReference type="Rhea" id="RHEA-COMP:9666"/>
        <dbReference type="Rhea" id="RHEA-COMP:9695"/>
        <dbReference type="ChEBI" id="CHEBI:30616"/>
        <dbReference type="ChEBI" id="CHEBI:33019"/>
        <dbReference type="ChEBI" id="CHEBI:58045"/>
        <dbReference type="ChEBI" id="CHEBI:78442"/>
        <dbReference type="ChEBI" id="CHEBI:78528"/>
        <dbReference type="ChEBI" id="CHEBI:456215"/>
        <dbReference type="EC" id="6.1.1.5"/>
    </reaction>
</comment>
<evidence type="ECO:0000256" key="8">
    <source>
        <dbReference type="ARBA" id="ARBA00023146"/>
    </source>
</evidence>
<feature type="domain" description="Aminoacyl-tRNA synthetase class Ia" evidence="11">
    <location>
        <begin position="52"/>
        <end position="222"/>
    </location>
</feature>
<dbReference type="GO" id="GO:0004822">
    <property type="term" value="F:isoleucine-tRNA ligase activity"/>
    <property type="evidence" value="ECO:0007669"/>
    <property type="project" value="UniProtKB-EC"/>
</dbReference>
<evidence type="ECO:0000256" key="4">
    <source>
        <dbReference type="ARBA" id="ARBA00022598"/>
    </source>
</evidence>
<evidence type="ECO:0000256" key="9">
    <source>
        <dbReference type="ARBA" id="ARBA00032665"/>
    </source>
</evidence>
<dbReference type="InterPro" id="IPR050081">
    <property type="entry name" value="Ile-tRNA_ligase"/>
</dbReference>
<dbReference type="Proteomes" id="UP001165289">
    <property type="component" value="Unassembled WGS sequence"/>
</dbReference>
<accession>A0AAV7KD25</accession>
<dbReference type="SUPFAM" id="SSF52374">
    <property type="entry name" value="Nucleotidylyl transferase"/>
    <property type="match status" value="1"/>
</dbReference>
<dbReference type="GO" id="GO:0005739">
    <property type="term" value="C:mitochondrion"/>
    <property type="evidence" value="ECO:0007669"/>
    <property type="project" value="UniProtKB-SubCell"/>
</dbReference>
<evidence type="ECO:0000313" key="13">
    <source>
        <dbReference type="Proteomes" id="UP001165289"/>
    </source>
</evidence>
<protein>
    <recommendedName>
        <fullName evidence="3">isoleucine--tRNA ligase</fullName>
        <ecNumber evidence="3">6.1.1.5</ecNumber>
    </recommendedName>
    <alternativeName>
        <fullName evidence="9">Isoleucyl-tRNA synthetase</fullName>
    </alternativeName>
</protein>
<dbReference type="FunFam" id="3.40.50.620:FF:000111">
    <property type="entry name" value="Mitochondrial isoleucyl-tRNA synthetase"/>
    <property type="match status" value="1"/>
</dbReference>
<evidence type="ECO:0000259" key="11">
    <source>
        <dbReference type="Pfam" id="PF00133"/>
    </source>
</evidence>
<dbReference type="GO" id="GO:0032543">
    <property type="term" value="P:mitochondrial translation"/>
    <property type="evidence" value="ECO:0007669"/>
    <property type="project" value="TreeGrafter"/>
</dbReference>
<dbReference type="EMBL" id="JAKMXF010000066">
    <property type="protein sequence ID" value="KAI6659082.1"/>
    <property type="molecule type" value="Genomic_DNA"/>
</dbReference>
<dbReference type="AlphaFoldDB" id="A0AAV7KD25"/>
<keyword evidence="6" id="KW-0067">ATP-binding</keyword>
<evidence type="ECO:0000313" key="12">
    <source>
        <dbReference type="EMBL" id="KAI6659082.1"/>
    </source>
</evidence>
<dbReference type="Gene3D" id="3.40.50.620">
    <property type="entry name" value="HUPs"/>
    <property type="match status" value="1"/>
</dbReference>
<gene>
    <name evidence="12" type="ORF">LOD99_14758</name>
</gene>
<dbReference type="GO" id="GO:0005524">
    <property type="term" value="F:ATP binding"/>
    <property type="evidence" value="ECO:0007669"/>
    <property type="project" value="UniProtKB-KW"/>
</dbReference>
<evidence type="ECO:0000256" key="2">
    <source>
        <dbReference type="ARBA" id="ARBA00005594"/>
    </source>
</evidence>
<evidence type="ECO:0000256" key="3">
    <source>
        <dbReference type="ARBA" id="ARBA00013165"/>
    </source>
</evidence>
<dbReference type="PROSITE" id="PS00178">
    <property type="entry name" value="AA_TRNA_LIGASE_I"/>
    <property type="match status" value="1"/>
</dbReference>
<evidence type="ECO:0000256" key="10">
    <source>
        <dbReference type="ARBA" id="ARBA00048359"/>
    </source>
</evidence>
<evidence type="ECO:0000256" key="5">
    <source>
        <dbReference type="ARBA" id="ARBA00022741"/>
    </source>
</evidence>
<proteinExistence type="inferred from homology"/>
<dbReference type="PANTHER" id="PTHR42765:SF1">
    <property type="entry name" value="ISOLEUCINE--TRNA LIGASE, MITOCHONDRIAL"/>
    <property type="match status" value="1"/>
</dbReference>
<dbReference type="Pfam" id="PF00133">
    <property type="entry name" value="tRNA-synt_1"/>
    <property type="match status" value="1"/>
</dbReference>
<evidence type="ECO:0000256" key="6">
    <source>
        <dbReference type="ARBA" id="ARBA00022840"/>
    </source>
</evidence>
<comment type="similarity">
    <text evidence="2">Belongs to the class-I aminoacyl-tRNA synthetase family.</text>
</comment>
<dbReference type="PANTHER" id="PTHR42765">
    <property type="entry name" value="SOLEUCYL-TRNA SYNTHETASE"/>
    <property type="match status" value="1"/>
</dbReference>
<organism evidence="12 13">
    <name type="scientific">Oopsacas minuta</name>
    <dbReference type="NCBI Taxonomy" id="111878"/>
    <lineage>
        <taxon>Eukaryota</taxon>
        <taxon>Metazoa</taxon>
        <taxon>Porifera</taxon>
        <taxon>Hexactinellida</taxon>
        <taxon>Hexasterophora</taxon>
        <taxon>Lyssacinosida</taxon>
        <taxon>Leucopsacidae</taxon>
        <taxon>Oopsacas</taxon>
    </lineage>
</organism>
<comment type="subcellular location">
    <subcellularLocation>
        <location evidence="1">Mitochondrion</location>
    </subcellularLocation>
</comment>
<dbReference type="InterPro" id="IPR001412">
    <property type="entry name" value="aa-tRNA-synth_I_CS"/>
</dbReference>
<dbReference type="InterPro" id="IPR014729">
    <property type="entry name" value="Rossmann-like_a/b/a_fold"/>
</dbReference>
<keyword evidence="4" id="KW-0436">Ligase</keyword>
<evidence type="ECO:0000256" key="7">
    <source>
        <dbReference type="ARBA" id="ARBA00022917"/>
    </source>
</evidence>
<sequence>MSRSSNIYGLTYNELCRHFDNDLLLNLPKTKLPIRTSAGREEQIQETAGFQALYKWQKSRSSVKGRFCVHDGPPYANGEPHMGHLLNKVLKDIICRFKMMDGYRVHFVPGWDCHGLPVELKALAGVKDYKKLDPLRIREKARKIAEHQIASQAEAFKRWGIMADWEKEFYCTFHHDYEANQLGVFNDMYEKGCIYRGIKPIYWSPSSKTALAEAELEYKDVTSSAVYFKLTMQHPSYSKKGI</sequence>
<keyword evidence="8" id="KW-0030">Aminoacyl-tRNA synthetase</keyword>
<dbReference type="EC" id="6.1.1.5" evidence="3"/>
<name>A0AAV7KD25_9METZ</name>
<keyword evidence="5" id="KW-0547">Nucleotide-binding</keyword>
<keyword evidence="13" id="KW-1185">Reference proteome</keyword>